<dbReference type="Proteomes" id="UP000627838">
    <property type="component" value="Unassembled WGS sequence"/>
</dbReference>
<organism evidence="1 2">
    <name type="scientific">Actinomadura algeriensis</name>
    <dbReference type="NCBI Taxonomy" id="1679523"/>
    <lineage>
        <taxon>Bacteria</taxon>
        <taxon>Bacillati</taxon>
        <taxon>Actinomycetota</taxon>
        <taxon>Actinomycetes</taxon>
        <taxon>Streptosporangiales</taxon>
        <taxon>Thermomonosporaceae</taxon>
        <taxon>Actinomadura</taxon>
    </lineage>
</organism>
<keyword evidence="2" id="KW-1185">Reference proteome</keyword>
<comment type="caution">
    <text evidence="1">The sequence shown here is derived from an EMBL/GenBank/DDBJ whole genome shotgun (WGS) entry which is preliminary data.</text>
</comment>
<name>A0ABR9JPS1_9ACTN</name>
<proteinExistence type="predicted"/>
<dbReference type="EMBL" id="JADBDZ010000001">
    <property type="protein sequence ID" value="MBE1532570.1"/>
    <property type="molecule type" value="Genomic_DNA"/>
</dbReference>
<protein>
    <submittedName>
        <fullName evidence="1">Uncharacterized protein</fullName>
    </submittedName>
</protein>
<evidence type="ECO:0000313" key="2">
    <source>
        <dbReference type="Proteomes" id="UP000627838"/>
    </source>
</evidence>
<reference evidence="1 2" key="1">
    <citation type="submission" date="2020-10" db="EMBL/GenBank/DDBJ databases">
        <title>Sequencing the genomes of 1000 actinobacteria strains.</title>
        <authorList>
            <person name="Klenk H.-P."/>
        </authorList>
    </citation>
    <scope>NUCLEOTIDE SEQUENCE [LARGE SCALE GENOMIC DNA]</scope>
    <source>
        <strain evidence="1 2">DSM 46744</strain>
    </source>
</reference>
<sequence>MTVFHASAYAVRRQTNGSSSAWSWFAGRLRCRWPLKVREEVRPPSLDSASSMKVSKSVLAGSIPDAAWSTTVASQDRVRRLRPLQARPHLDGVVEFADLLIQLGGELLGVLVSAYVEFVHARCPPAST</sequence>
<gene>
    <name evidence="1" type="ORF">H4W34_002403</name>
</gene>
<accession>A0ABR9JPS1</accession>
<evidence type="ECO:0000313" key="1">
    <source>
        <dbReference type="EMBL" id="MBE1532570.1"/>
    </source>
</evidence>
<dbReference type="RefSeq" id="WP_192759242.1">
    <property type="nucleotide sequence ID" value="NZ_JADBDZ010000001.1"/>
</dbReference>